<gene>
    <name evidence="1" type="ORF">YM304_02270</name>
</gene>
<proteinExistence type="predicted"/>
<evidence type="ECO:0000313" key="2">
    <source>
        <dbReference type="Proteomes" id="UP000011863"/>
    </source>
</evidence>
<sequence length="167" mass="18760">MARRKMKKYRCPDGRVVNVYRDAEDAFPLLARDAHLSVGVAMGVLNEIEGKVGAEHVTQVRELGQRVDSLNLSMRDSLRATYIVFQSDPCSNGTHLAEQVRSITLYEQELRMFTHASESCVRLLNAGVPADEAIAVLREKLFEMSDPLPALTEGQIEEKLDDWELEA</sequence>
<dbReference type="Proteomes" id="UP000011863">
    <property type="component" value="Chromosome"/>
</dbReference>
<evidence type="ECO:0000313" key="1">
    <source>
        <dbReference type="EMBL" id="BAN00541.1"/>
    </source>
</evidence>
<dbReference type="EMBL" id="AP012057">
    <property type="protein sequence ID" value="BAN00541.1"/>
    <property type="molecule type" value="Genomic_DNA"/>
</dbReference>
<organism evidence="1 2">
    <name type="scientific">Ilumatobacter coccineus (strain NBRC 103263 / KCTC 29153 / YM16-304)</name>
    <dbReference type="NCBI Taxonomy" id="1313172"/>
    <lineage>
        <taxon>Bacteria</taxon>
        <taxon>Bacillati</taxon>
        <taxon>Actinomycetota</taxon>
        <taxon>Acidimicrobiia</taxon>
        <taxon>Acidimicrobiales</taxon>
        <taxon>Ilumatobacteraceae</taxon>
        <taxon>Ilumatobacter</taxon>
    </lineage>
</organism>
<accession>A0A6C7E0N5</accession>
<dbReference type="AlphaFoldDB" id="A0A6C7E0N5"/>
<reference evidence="1 2" key="1">
    <citation type="journal article" date="2013" name="Int. J. Syst. Evol. Microbiol.">
        <title>Ilumatobacter nonamiense sp. nov. and Ilumatobacter coccineum sp. nov., isolated from seashore sand.</title>
        <authorList>
            <person name="Matsumoto A."/>
            <person name="Kasai H."/>
            <person name="Matsuo Y."/>
            <person name="Shizuri Y."/>
            <person name="Ichikawa N."/>
            <person name="Fujita N."/>
            <person name="Omura S."/>
            <person name="Takahashi Y."/>
        </authorList>
    </citation>
    <scope>NUCLEOTIDE SEQUENCE [LARGE SCALE GENOMIC DNA]</scope>
    <source>
        <strain evidence="2">NBRC 103263 / KCTC 29153 / YM16-304</strain>
    </source>
</reference>
<name>A0A6C7E0N5_ILUCY</name>
<protein>
    <submittedName>
        <fullName evidence="1">Uncharacterized protein</fullName>
    </submittedName>
</protein>
<keyword evidence="2" id="KW-1185">Reference proteome</keyword>
<dbReference type="RefSeq" id="WP_015439789.1">
    <property type="nucleotide sequence ID" value="NC_020520.1"/>
</dbReference>
<dbReference type="KEGG" id="aym:YM304_02270"/>